<gene>
    <name evidence="3" type="ORF">C7R54_08895</name>
</gene>
<protein>
    <submittedName>
        <fullName evidence="3">FAD-dependent oxidoreductase</fullName>
    </submittedName>
</protein>
<dbReference type="PANTHER" id="PTHR13847:SF281">
    <property type="entry name" value="FAD DEPENDENT OXIDOREDUCTASE DOMAIN-CONTAINING PROTEIN"/>
    <property type="match status" value="1"/>
</dbReference>
<name>A0A4Q1HLP7_9BURK</name>
<keyword evidence="1" id="KW-0560">Oxidoreductase</keyword>
<dbReference type="Gene3D" id="3.50.50.60">
    <property type="entry name" value="FAD/NAD(P)-binding domain"/>
    <property type="match status" value="1"/>
</dbReference>
<dbReference type="EMBL" id="PYAL01000002">
    <property type="protein sequence ID" value="RXN91278.1"/>
    <property type="molecule type" value="Genomic_DNA"/>
</dbReference>
<dbReference type="Gene3D" id="3.30.9.10">
    <property type="entry name" value="D-Amino Acid Oxidase, subunit A, domain 2"/>
    <property type="match status" value="1"/>
</dbReference>
<dbReference type="AlphaFoldDB" id="A0A4Q1HLP7"/>
<dbReference type="SUPFAM" id="SSF51905">
    <property type="entry name" value="FAD/NAD(P)-binding domain"/>
    <property type="match status" value="1"/>
</dbReference>
<reference evidence="3 4" key="1">
    <citation type="journal article" date="2017" name="Int. J. Syst. Evol. Microbiol.">
        <title>Achromobacter aloeverae sp. nov., isolated from the root of Aloe vera (L.) Burm.f.</title>
        <authorList>
            <person name="Kuncharoen N."/>
            <person name="Muramatsu Y."/>
            <person name="Shibata C."/>
            <person name="Kamakura Y."/>
            <person name="Nakagawa Y."/>
            <person name="Tanasupawat S."/>
        </authorList>
    </citation>
    <scope>NUCLEOTIDE SEQUENCE [LARGE SCALE GENOMIC DNA]</scope>
    <source>
        <strain evidence="3 4">AVA-1</strain>
    </source>
</reference>
<dbReference type="InterPro" id="IPR036188">
    <property type="entry name" value="FAD/NAD-bd_sf"/>
</dbReference>
<comment type="caution">
    <text evidence="3">The sequence shown here is derived from an EMBL/GenBank/DDBJ whole genome shotgun (WGS) entry which is preliminary data.</text>
</comment>
<organism evidence="3 4">
    <name type="scientific">Achromobacter aloeverae</name>
    <dbReference type="NCBI Taxonomy" id="1750518"/>
    <lineage>
        <taxon>Bacteria</taxon>
        <taxon>Pseudomonadati</taxon>
        <taxon>Pseudomonadota</taxon>
        <taxon>Betaproteobacteria</taxon>
        <taxon>Burkholderiales</taxon>
        <taxon>Alcaligenaceae</taxon>
        <taxon>Achromobacter</taxon>
    </lineage>
</organism>
<dbReference type="Proteomes" id="UP000290849">
    <property type="component" value="Unassembled WGS sequence"/>
</dbReference>
<evidence type="ECO:0000256" key="1">
    <source>
        <dbReference type="ARBA" id="ARBA00023002"/>
    </source>
</evidence>
<dbReference type="OrthoDB" id="9342835at2"/>
<proteinExistence type="predicted"/>
<dbReference type="PANTHER" id="PTHR13847">
    <property type="entry name" value="SARCOSINE DEHYDROGENASE-RELATED"/>
    <property type="match status" value="1"/>
</dbReference>
<evidence type="ECO:0000313" key="4">
    <source>
        <dbReference type="Proteomes" id="UP000290849"/>
    </source>
</evidence>
<feature type="domain" description="FAD dependent oxidoreductase" evidence="2">
    <location>
        <begin position="37"/>
        <end position="390"/>
    </location>
</feature>
<dbReference type="RefSeq" id="WP_129149832.1">
    <property type="nucleotide sequence ID" value="NZ_JBHSDO010000013.1"/>
</dbReference>
<dbReference type="GO" id="GO:0016491">
    <property type="term" value="F:oxidoreductase activity"/>
    <property type="evidence" value="ECO:0007669"/>
    <property type="project" value="UniProtKB-KW"/>
</dbReference>
<keyword evidence="4" id="KW-1185">Reference proteome</keyword>
<dbReference type="InterPro" id="IPR006076">
    <property type="entry name" value="FAD-dep_OxRdtase"/>
</dbReference>
<sequence length="444" mass="47856">MATSAEIFSSDFRKLPYWWEAYAPPETDDDALPASADVVIIGAGYTGICCALTLREAGIEAIVLEAGRPGIGASTRSGGQVSGGVNVQKKALAAVGENDAQRAERLSARLRDADAAMTYVVGLIEKHGIQCGWRPTGRLTTMWLPQHYEAWQGRMAQLNANTQSRARMIPREALDAEIGSSVYHGAALIERAGHLHPAQLYGGMLAAARAAGAKIHGQAPVARIARVPGGYDVTSGRGTVRAREVVIATNGYTGPEMAGLDRRVVPIATYMIATDELAPGLAEDILPTNRAVSESRRVVNHYRLSPDGRRLLFGGRARFTPTSEETTARLLYRAMLKRFPQLAGARITHSWGGKVAMTLDAMPHIGGADGLHYALGCNGSGVAMMSYLGHSLGRKIAAQSRDPINAFDMGDIPGHPFYSGNTWFLFAIGSWYQARDAYDHWRAR</sequence>
<dbReference type="Pfam" id="PF01266">
    <property type="entry name" value="DAO"/>
    <property type="match status" value="1"/>
</dbReference>
<evidence type="ECO:0000259" key="2">
    <source>
        <dbReference type="Pfam" id="PF01266"/>
    </source>
</evidence>
<evidence type="ECO:0000313" key="3">
    <source>
        <dbReference type="EMBL" id="RXN91278.1"/>
    </source>
</evidence>
<accession>A0A4Q1HLP7</accession>
<dbReference type="GO" id="GO:0005737">
    <property type="term" value="C:cytoplasm"/>
    <property type="evidence" value="ECO:0007669"/>
    <property type="project" value="TreeGrafter"/>
</dbReference>
<dbReference type="PRINTS" id="PR00420">
    <property type="entry name" value="RNGMNOXGNASE"/>
</dbReference>